<protein>
    <submittedName>
        <fullName evidence="1">Uncharacterized protein</fullName>
    </submittedName>
</protein>
<name>A0ACC1A3T8_9ROSI</name>
<evidence type="ECO:0000313" key="2">
    <source>
        <dbReference type="Proteomes" id="UP001164250"/>
    </source>
</evidence>
<dbReference type="EMBL" id="CM047909">
    <property type="protein sequence ID" value="KAJ0080491.1"/>
    <property type="molecule type" value="Genomic_DNA"/>
</dbReference>
<comment type="caution">
    <text evidence="1">The sequence shown here is derived from an EMBL/GenBank/DDBJ whole genome shotgun (WGS) entry which is preliminary data.</text>
</comment>
<keyword evidence="2" id="KW-1185">Reference proteome</keyword>
<sequence length="48" mass="5919">MDKEISGQIFYYRRLRCWHWVVFTSHRNMVVVQVHKKKKSNQVEAEIL</sequence>
<accession>A0ACC1A3T8</accession>
<gene>
    <name evidence="1" type="ORF">Patl1_24557</name>
</gene>
<proteinExistence type="predicted"/>
<organism evidence="1 2">
    <name type="scientific">Pistacia atlantica</name>
    <dbReference type="NCBI Taxonomy" id="434234"/>
    <lineage>
        <taxon>Eukaryota</taxon>
        <taxon>Viridiplantae</taxon>
        <taxon>Streptophyta</taxon>
        <taxon>Embryophyta</taxon>
        <taxon>Tracheophyta</taxon>
        <taxon>Spermatophyta</taxon>
        <taxon>Magnoliopsida</taxon>
        <taxon>eudicotyledons</taxon>
        <taxon>Gunneridae</taxon>
        <taxon>Pentapetalae</taxon>
        <taxon>rosids</taxon>
        <taxon>malvids</taxon>
        <taxon>Sapindales</taxon>
        <taxon>Anacardiaceae</taxon>
        <taxon>Pistacia</taxon>
    </lineage>
</organism>
<evidence type="ECO:0000313" key="1">
    <source>
        <dbReference type="EMBL" id="KAJ0080491.1"/>
    </source>
</evidence>
<dbReference type="Proteomes" id="UP001164250">
    <property type="component" value="Chromosome 13"/>
</dbReference>
<reference evidence="2" key="1">
    <citation type="journal article" date="2023" name="G3 (Bethesda)">
        <title>Genome assembly and association tests identify interacting loci associated with vigor, precocity, and sex in interspecific pistachio rootstocks.</title>
        <authorList>
            <person name="Palmer W."/>
            <person name="Jacygrad E."/>
            <person name="Sagayaradj S."/>
            <person name="Cavanaugh K."/>
            <person name="Han R."/>
            <person name="Bertier L."/>
            <person name="Beede B."/>
            <person name="Kafkas S."/>
            <person name="Golino D."/>
            <person name="Preece J."/>
            <person name="Michelmore R."/>
        </authorList>
    </citation>
    <scope>NUCLEOTIDE SEQUENCE [LARGE SCALE GENOMIC DNA]</scope>
</reference>